<dbReference type="OrthoDB" id="5405312at2"/>
<accession>A0A550JGG8</accession>
<proteinExistence type="predicted"/>
<keyword evidence="2" id="KW-1185">Reference proteome</keyword>
<evidence type="ECO:0000313" key="2">
    <source>
        <dbReference type="Proteomes" id="UP000317155"/>
    </source>
</evidence>
<dbReference type="RefSeq" id="WP_092057352.1">
    <property type="nucleotide sequence ID" value="NZ_FOJJ01000034.1"/>
</dbReference>
<comment type="caution">
    <text evidence="1">The sequence shown here is derived from an EMBL/GenBank/DDBJ whole genome shotgun (WGS) entry which is preliminary data.</text>
</comment>
<dbReference type="EMBL" id="VJVV01000004">
    <property type="protein sequence ID" value="TRO82303.1"/>
    <property type="molecule type" value="Genomic_DNA"/>
</dbReference>
<name>A0A550JGG8_9BACT</name>
<organism evidence="1 2">
    <name type="scientific">Trichloromonas acetexigens</name>
    <dbReference type="NCBI Taxonomy" id="38815"/>
    <lineage>
        <taxon>Bacteria</taxon>
        <taxon>Pseudomonadati</taxon>
        <taxon>Thermodesulfobacteriota</taxon>
        <taxon>Desulfuromonadia</taxon>
        <taxon>Desulfuromonadales</taxon>
        <taxon>Trichloromonadaceae</taxon>
        <taxon>Trichloromonas</taxon>
    </lineage>
</organism>
<dbReference type="Proteomes" id="UP000317155">
    <property type="component" value="Unassembled WGS sequence"/>
</dbReference>
<dbReference type="Gene3D" id="3.90.10.10">
    <property type="entry name" value="Cytochrome C3"/>
    <property type="match status" value="1"/>
</dbReference>
<gene>
    <name evidence="1" type="ORF">FL622_06925</name>
</gene>
<dbReference type="Gene3D" id="1.10.1130.10">
    <property type="entry name" value="Flavocytochrome C3, Chain A"/>
    <property type="match status" value="2"/>
</dbReference>
<dbReference type="AlphaFoldDB" id="A0A550JGG8"/>
<reference evidence="1 2" key="1">
    <citation type="submission" date="2019-07" db="EMBL/GenBank/DDBJ databases">
        <title>Insights of Desulfuromonas acetexigens electromicrobiology.</title>
        <authorList>
            <person name="Katuri K."/>
            <person name="Sapireddy V."/>
            <person name="Shaw D.R."/>
            <person name="Saikaly P."/>
        </authorList>
    </citation>
    <scope>NUCLEOTIDE SEQUENCE [LARGE SCALE GENOMIC DNA]</scope>
    <source>
        <strain evidence="1 2">2873</strain>
    </source>
</reference>
<dbReference type="InterPro" id="IPR036280">
    <property type="entry name" value="Multihaem_cyt_sf"/>
</dbReference>
<evidence type="ECO:0000313" key="1">
    <source>
        <dbReference type="EMBL" id="TRO82303.1"/>
    </source>
</evidence>
<dbReference type="SUPFAM" id="SSF48695">
    <property type="entry name" value="Multiheme cytochromes"/>
    <property type="match status" value="1"/>
</dbReference>
<protein>
    <submittedName>
        <fullName evidence="1">Cytochrome C</fullName>
    </submittedName>
</protein>
<sequence>MGRAFLLLLSVVSFVSGIFAGVPVRAESVLIYLEADDCQKCHVQEIRDIESRGGLHKTAVTCLDCHVEHPPRGTEAIPECTRCHEPEKNSHYTVGNCRGCHPAHRPRDIEFSGTSRVTPACASCHPHQGKQLEDYPSAHTLLDCTECHSRHGEFFRCQECHDPHTPDMVYEDCLGCHKPHMPSKVAYDNFVPSRFCAGCHPAETEQLAQSPTKHRDLLCVYCHKDQHKRIPQCVTCHRMPHNQAFHEKFPDCNACHGGPHALQK</sequence>